<evidence type="ECO:0000313" key="2">
    <source>
        <dbReference type="EMBL" id="KAA6307836.1"/>
    </source>
</evidence>
<proteinExistence type="predicted"/>
<accession>A0A5J4PEH5</accession>
<organism evidence="2">
    <name type="scientific">termite gut metagenome</name>
    <dbReference type="NCBI Taxonomy" id="433724"/>
    <lineage>
        <taxon>unclassified sequences</taxon>
        <taxon>metagenomes</taxon>
        <taxon>organismal metagenomes</taxon>
    </lineage>
</organism>
<dbReference type="Gene3D" id="1.10.150.130">
    <property type="match status" value="1"/>
</dbReference>
<name>A0A5J4PEH5_9ZZZZ</name>
<evidence type="ECO:0008006" key="3">
    <source>
        <dbReference type="Google" id="ProtNLM"/>
    </source>
</evidence>
<feature type="non-terminal residue" evidence="2">
    <location>
        <position position="51"/>
    </location>
</feature>
<sequence>MKKHPNLIRGFDSELTIDALDEPRLNDYVNYLRDTKNLRNSTTGKQIDFLK</sequence>
<reference evidence="2" key="1">
    <citation type="submission" date="2019-03" db="EMBL/GenBank/DDBJ databases">
        <title>Single cell metagenomics reveals metabolic interactions within the superorganism composed of flagellate Streblomastix strix and complex community of Bacteroidetes bacteria on its surface.</title>
        <authorList>
            <person name="Treitli S.C."/>
            <person name="Kolisko M."/>
            <person name="Husnik F."/>
            <person name="Keeling P."/>
            <person name="Hampl V."/>
        </authorList>
    </citation>
    <scope>NUCLEOTIDE SEQUENCE</scope>
    <source>
        <strain evidence="2">STM</strain>
    </source>
</reference>
<comment type="caution">
    <text evidence="2">The sequence shown here is derived from an EMBL/GenBank/DDBJ whole genome shotgun (WGS) entry which is preliminary data.</text>
</comment>
<protein>
    <recommendedName>
        <fullName evidence="3">Tyrosine recombinase XerC</fullName>
    </recommendedName>
</protein>
<gene>
    <name evidence="2" type="ORF">EZS27_040491</name>
</gene>
<dbReference type="EMBL" id="SNRY01008881">
    <property type="protein sequence ID" value="KAA6307836.1"/>
    <property type="molecule type" value="Genomic_DNA"/>
</dbReference>
<dbReference type="AlphaFoldDB" id="A0A5J4PEH5"/>
<dbReference type="InterPro" id="IPR010998">
    <property type="entry name" value="Integrase_recombinase_N"/>
</dbReference>
<evidence type="ECO:0000256" key="1">
    <source>
        <dbReference type="ARBA" id="ARBA00023125"/>
    </source>
</evidence>
<keyword evidence="1" id="KW-0238">DNA-binding</keyword>
<dbReference type="GO" id="GO:0003677">
    <property type="term" value="F:DNA binding"/>
    <property type="evidence" value="ECO:0007669"/>
    <property type="project" value="UniProtKB-KW"/>
</dbReference>